<evidence type="ECO:0000256" key="10">
    <source>
        <dbReference type="ARBA" id="ARBA00030169"/>
    </source>
</evidence>
<dbReference type="Gene3D" id="3.50.30.40">
    <property type="entry name" value="Ribonuclease E inhibitor RraA/RraA-like"/>
    <property type="match status" value="1"/>
</dbReference>
<accession>A0ABN2U0Z0</accession>
<comment type="catalytic activity">
    <reaction evidence="12">
        <text>oxaloacetate + H(+) = pyruvate + CO2</text>
        <dbReference type="Rhea" id="RHEA:15641"/>
        <dbReference type="ChEBI" id="CHEBI:15361"/>
        <dbReference type="ChEBI" id="CHEBI:15378"/>
        <dbReference type="ChEBI" id="CHEBI:16452"/>
        <dbReference type="ChEBI" id="CHEBI:16526"/>
        <dbReference type="EC" id="4.1.1.112"/>
    </reaction>
</comment>
<evidence type="ECO:0000256" key="12">
    <source>
        <dbReference type="ARBA" id="ARBA00047973"/>
    </source>
</evidence>
<comment type="similarity">
    <text evidence="3">Belongs to the class II aldolase/RraA-like family.</text>
</comment>
<evidence type="ECO:0000256" key="4">
    <source>
        <dbReference type="ARBA" id="ARBA00011233"/>
    </source>
</evidence>
<evidence type="ECO:0000256" key="2">
    <source>
        <dbReference type="ARBA" id="ARBA00001968"/>
    </source>
</evidence>
<proteinExistence type="inferred from homology"/>
<dbReference type="Proteomes" id="UP001501196">
    <property type="component" value="Unassembled WGS sequence"/>
</dbReference>
<comment type="catalytic activity">
    <reaction evidence="1">
        <text>4-hydroxy-4-methyl-2-oxoglutarate = 2 pyruvate</text>
        <dbReference type="Rhea" id="RHEA:22748"/>
        <dbReference type="ChEBI" id="CHEBI:15361"/>
        <dbReference type="ChEBI" id="CHEBI:58276"/>
        <dbReference type="EC" id="4.1.3.17"/>
    </reaction>
</comment>
<organism evidence="13 14">
    <name type="scientific">Agromyces tropicus</name>
    <dbReference type="NCBI Taxonomy" id="555371"/>
    <lineage>
        <taxon>Bacteria</taxon>
        <taxon>Bacillati</taxon>
        <taxon>Actinomycetota</taxon>
        <taxon>Actinomycetes</taxon>
        <taxon>Micrococcales</taxon>
        <taxon>Microbacteriaceae</taxon>
        <taxon>Agromyces</taxon>
    </lineage>
</organism>
<dbReference type="EC" id="4.1.3.17" evidence="5"/>
<dbReference type="Pfam" id="PF03737">
    <property type="entry name" value="RraA-like"/>
    <property type="match status" value="1"/>
</dbReference>
<name>A0ABN2U0Z0_9MICO</name>
<evidence type="ECO:0000256" key="5">
    <source>
        <dbReference type="ARBA" id="ARBA00012213"/>
    </source>
</evidence>
<reference evidence="13 14" key="1">
    <citation type="journal article" date="2019" name="Int. J. Syst. Evol. Microbiol.">
        <title>The Global Catalogue of Microorganisms (GCM) 10K type strain sequencing project: providing services to taxonomists for standard genome sequencing and annotation.</title>
        <authorList>
            <consortium name="The Broad Institute Genomics Platform"/>
            <consortium name="The Broad Institute Genome Sequencing Center for Infectious Disease"/>
            <person name="Wu L."/>
            <person name="Ma J."/>
        </authorList>
    </citation>
    <scope>NUCLEOTIDE SEQUENCE [LARGE SCALE GENOMIC DNA]</scope>
    <source>
        <strain evidence="13 14">JCM 15672</strain>
    </source>
</reference>
<comment type="caution">
    <text evidence="13">The sequence shown here is derived from an EMBL/GenBank/DDBJ whole genome shotgun (WGS) entry which is preliminary data.</text>
</comment>
<evidence type="ECO:0000313" key="14">
    <source>
        <dbReference type="Proteomes" id="UP001501196"/>
    </source>
</evidence>
<dbReference type="EC" id="4.1.1.112" evidence="6"/>
<dbReference type="InterPro" id="IPR005493">
    <property type="entry name" value="RraA/RraA-like"/>
</dbReference>
<comment type="subunit">
    <text evidence="4">Homotrimer.</text>
</comment>
<dbReference type="SUPFAM" id="SSF89562">
    <property type="entry name" value="RraA-like"/>
    <property type="match status" value="1"/>
</dbReference>
<protein>
    <recommendedName>
        <fullName evidence="7">Putative 4-hydroxy-4-methyl-2-oxoglutarate aldolase</fullName>
        <ecNumber evidence="6">4.1.1.112</ecNumber>
        <ecNumber evidence="5">4.1.3.17</ecNumber>
    </recommendedName>
    <alternativeName>
        <fullName evidence="11">Oxaloacetate decarboxylase</fullName>
    </alternativeName>
    <alternativeName>
        <fullName evidence="9">Regulator of ribonuclease activity homolog</fullName>
    </alternativeName>
    <alternativeName>
        <fullName evidence="10">RraA-like protein</fullName>
    </alternativeName>
</protein>
<evidence type="ECO:0000256" key="6">
    <source>
        <dbReference type="ARBA" id="ARBA00012947"/>
    </source>
</evidence>
<dbReference type="RefSeq" id="WP_344369408.1">
    <property type="nucleotide sequence ID" value="NZ_BAAAPW010000001.1"/>
</dbReference>
<dbReference type="PANTHER" id="PTHR33254">
    <property type="entry name" value="4-HYDROXY-4-METHYL-2-OXOGLUTARATE ALDOLASE 3-RELATED"/>
    <property type="match status" value="1"/>
</dbReference>
<evidence type="ECO:0000256" key="11">
    <source>
        <dbReference type="ARBA" id="ARBA00032305"/>
    </source>
</evidence>
<gene>
    <name evidence="13" type="ORF">GCM10009819_06450</name>
</gene>
<evidence type="ECO:0000256" key="8">
    <source>
        <dbReference type="ARBA" id="ARBA00025046"/>
    </source>
</evidence>
<evidence type="ECO:0000256" key="7">
    <source>
        <dbReference type="ARBA" id="ARBA00016549"/>
    </source>
</evidence>
<dbReference type="PANTHER" id="PTHR33254:SF4">
    <property type="entry name" value="4-HYDROXY-4-METHYL-2-OXOGLUTARATE ALDOLASE 3-RELATED"/>
    <property type="match status" value="1"/>
</dbReference>
<dbReference type="EMBL" id="BAAAPW010000001">
    <property type="protein sequence ID" value="GAA2026051.1"/>
    <property type="molecule type" value="Genomic_DNA"/>
</dbReference>
<comment type="cofactor">
    <cofactor evidence="2">
        <name>a divalent metal cation</name>
        <dbReference type="ChEBI" id="CHEBI:60240"/>
    </cofactor>
</comment>
<evidence type="ECO:0000256" key="9">
    <source>
        <dbReference type="ARBA" id="ARBA00029596"/>
    </source>
</evidence>
<comment type="function">
    <text evidence="8">Catalyzes the aldol cleavage of 4-hydroxy-4-methyl-2-oxoglutarate (HMG) into 2 molecules of pyruvate. Also contains a secondary oxaloacetate (OAA) decarboxylase activity due to the common pyruvate enolate transition state formed following C-C bond cleavage in the retro-aldol and decarboxylation reactions.</text>
</comment>
<evidence type="ECO:0000256" key="1">
    <source>
        <dbReference type="ARBA" id="ARBA00001342"/>
    </source>
</evidence>
<evidence type="ECO:0000313" key="13">
    <source>
        <dbReference type="EMBL" id="GAA2026051.1"/>
    </source>
</evidence>
<dbReference type="InterPro" id="IPR036704">
    <property type="entry name" value="RraA/RraA-like_sf"/>
</dbReference>
<evidence type="ECO:0000256" key="3">
    <source>
        <dbReference type="ARBA" id="ARBA00008621"/>
    </source>
</evidence>
<keyword evidence="14" id="KW-1185">Reference proteome</keyword>
<sequence length="273" mass="30385">MSLSTERKKEILETVSHLRVTDVRDGMDWVGRHHFGTVSPEIRPLWRTKAAGFALTMRHIPTQQQVPTMTPQDYTKWAYEYWYGEVFANDLADQIDDTSFLVIDTAGTQTPAVGSMDSMIWAALGARGVLTNGGTRDSDETLEQKAIPIWSRWIVQPMYQGRVEWGGHSMPVEIGGQLVRRDDLVVADGDGAIIVPEELIDDVLTYAIQESEGDKVARSALFDVLGIPQSESTRSVFSVPPHPYAPDGEKLRELLKNGKVAQRLESEFQGAGK</sequence>